<dbReference type="AlphaFoldDB" id="A0A1G8K8G3"/>
<evidence type="ECO:0000313" key="2">
    <source>
        <dbReference type="EMBL" id="SDI39745.1"/>
    </source>
</evidence>
<dbReference type="EMBL" id="FNEK01000002">
    <property type="protein sequence ID" value="SDI39745.1"/>
    <property type="molecule type" value="Genomic_DNA"/>
</dbReference>
<accession>A0A1G8K8G3</accession>
<dbReference type="PANTHER" id="PTHR43245">
    <property type="entry name" value="BIFUNCTIONAL POLYMYXIN RESISTANCE PROTEIN ARNA"/>
    <property type="match status" value="1"/>
</dbReference>
<dbReference type="PANTHER" id="PTHR43245:SF55">
    <property type="entry name" value="NAD(P)-BINDING DOMAIN-CONTAINING PROTEIN"/>
    <property type="match status" value="1"/>
</dbReference>
<proteinExistence type="predicted"/>
<organism evidence="2 3">
    <name type="scientific">Aliiruegeria lutimaris</name>
    <dbReference type="NCBI Taxonomy" id="571298"/>
    <lineage>
        <taxon>Bacteria</taxon>
        <taxon>Pseudomonadati</taxon>
        <taxon>Pseudomonadota</taxon>
        <taxon>Alphaproteobacteria</taxon>
        <taxon>Rhodobacterales</taxon>
        <taxon>Roseobacteraceae</taxon>
        <taxon>Aliiruegeria</taxon>
    </lineage>
</organism>
<keyword evidence="3" id="KW-1185">Reference proteome</keyword>
<dbReference type="STRING" id="571298.SAMN04488026_1002176"/>
<dbReference type="CDD" id="cd08946">
    <property type="entry name" value="SDR_e"/>
    <property type="match status" value="1"/>
</dbReference>
<evidence type="ECO:0000313" key="3">
    <source>
        <dbReference type="Proteomes" id="UP000199382"/>
    </source>
</evidence>
<sequence>MKLAITGATGLVGRFVAEETLAAGDTVLSLGRNPPRPGFFSEPVAHMPFELGAPPPSLEGIDGLIHLAFQHLPGRYRGGEGTDPDGFRQANLDGTMRLFEAARRDGVKRILFLSSRAVYGDWPAGTRLHESLAPRPDTLYGEVKWRAEQALAGFYGADVATASLRATGVYGPAGPGQRHKWEELFHDFFAGTDIAPRAATEVHGADVASAVRLLLKASPEKLGGRAFNLSDLVLDRRDLLRELAQIAGMSLPLPQSADVTQVSQMDCARLRDLGWKPGGWPLLQRTLKEMFPGL</sequence>
<feature type="domain" description="NAD-dependent epimerase/dehydratase" evidence="1">
    <location>
        <begin position="5"/>
        <end position="229"/>
    </location>
</feature>
<evidence type="ECO:0000259" key="1">
    <source>
        <dbReference type="Pfam" id="PF01370"/>
    </source>
</evidence>
<dbReference type="Gene3D" id="3.40.50.720">
    <property type="entry name" value="NAD(P)-binding Rossmann-like Domain"/>
    <property type="match status" value="1"/>
</dbReference>
<gene>
    <name evidence="2" type="ORF">SAMN04488026_1002176</name>
</gene>
<dbReference type="InterPro" id="IPR001509">
    <property type="entry name" value="Epimerase_deHydtase"/>
</dbReference>
<dbReference type="InterPro" id="IPR036291">
    <property type="entry name" value="NAD(P)-bd_dom_sf"/>
</dbReference>
<dbReference type="Pfam" id="PF01370">
    <property type="entry name" value="Epimerase"/>
    <property type="match status" value="1"/>
</dbReference>
<dbReference type="OrthoDB" id="9814124at2"/>
<protein>
    <submittedName>
        <fullName evidence="2">Nucleoside-diphosphate-sugar epimerase</fullName>
    </submittedName>
</protein>
<dbReference type="InterPro" id="IPR050177">
    <property type="entry name" value="Lipid_A_modif_metabolic_enz"/>
</dbReference>
<dbReference type="Proteomes" id="UP000199382">
    <property type="component" value="Unassembled WGS sequence"/>
</dbReference>
<dbReference type="SUPFAM" id="SSF51735">
    <property type="entry name" value="NAD(P)-binding Rossmann-fold domains"/>
    <property type="match status" value="1"/>
</dbReference>
<dbReference type="RefSeq" id="WP_093148490.1">
    <property type="nucleotide sequence ID" value="NZ_FNEK01000002.1"/>
</dbReference>
<name>A0A1G8K8G3_9RHOB</name>
<reference evidence="2 3" key="1">
    <citation type="submission" date="2016-10" db="EMBL/GenBank/DDBJ databases">
        <authorList>
            <person name="de Groot N.N."/>
        </authorList>
    </citation>
    <scope>NUCLEOTIDE SEQUENCE [LARGE SCALE GENOMIC DNA]</scope>
    <source>
        <strain evidence="2 3">DSM 25294</strain>
    </source>
</reference>